<dbReference type="PANTHER" id="PTHR43586:SF15">
    <property type="entry name" value="BLR3095 PROTEIN"/>
    <property type="match status" value="1"/>
</dbReference>
<comment type="caution">
    <text evidence="3">The sequence shown here is derived from an EMBL/GenBank/DDBJ whole genome shotgun (WGS) entry which is preliminary data.</text>
</comment>
<dbReference type="InterPro" id="IPR015421">
    <property type="entry name" value="PyrdxlP-dep_Trfase_major"/>
</dbReference>
<sequence>MLNKRLIEEEFSFLKDVIFLNVSSVGMPPKRVQEAYNHFMEYYVKNFGIDVVSKSWEIVNSTREKVSKLINAKHSHEIGFVKNTCEGMSILANGYPLKKGDNIIIADQEHQSTLFPWINMHQQKGIVLKVIKNKNNEVDYKKMVESIDENTKILVVSSIQFSTGFFSDLYFLGEECKKRGIIFAVDGIQALGRMKIDVQSMNINYLACGTNKGLLGTLGAGFVYCDDNIVKDIIPPYAGYQSTINHVVPPAITSNFEYIEWYPHARRFESGNLSYNCILAISQGIDLILELGIDEIEKHIRKLEKRLRESIKDVPLTIVQASDEKNWGGIVCIYYPNNREKEVKDILSKYKIYCTIRAGYIRLGINFYNTEEDMDIVAKAIYEISNL</sequence>
<reference evidence="3 4" key="1">
    <citation type="journal article" date="1992" name="Lakartidningen">
        <title>[Penicillin V and not amoxicillin is the first choice preparation in acute otitis].</title>
        <authorList>
            <person name="Kamme C."/>
            <person name="Lundgren K."/>
            <person name="Prellner K."/>
        </authorList>
    </citation>
    <scope>NUCLEOTIDE SEQUENCE [LARGE SCALE GENOMIC DNA]</scope>
    <source>
        <strain evidence="3 4">PC5538III-hc</strain>
    </source>
</reference>
<proteinExistence type="predicted"/>
<dbReference type="EMBL" id="SAXY01000010">
    <property type="protein sequence ID" value="TXJ46832.1"/>
    <property type="molecule type" value="Genomic_DNA"/>
</dbReference>
<evidence type="ECO:0000313" key="4">
    <source>
        <dbReference type="Proteomes" id="UP000323176"/>
    </source>
</evidence>
<dbReference type="Gene3D" id="3.90.1150.10">
    <property type="entry name" value="Aspartate Aminotransferase, domain 1"/>
    <property type="match status" value="1"/>
</dbReference>
<feature type="domain" description="Aminotransferase class V" evidence="2">
    <location>
        <begin position="26"/>
        <end position="375"/>
    </location>
</feature>
<gene>
    <name evidence="3" type="ORF">EPJ72_01035</name>
</gene>
<dbReference type="GO" id="GO:0008483">
    <property type="term" value="F:transaminase activity"/>
    <property type="evidence" value="ECO:0007669"/>
    <property type="project" value="UniProtKB-KW"/>
</dbReference>
<dbReference type="InterPro" id="IPR000192">
    <property type="entry name" value="Aminotrans_V_dom"/>
</dbReference>
<keyword evidence="1" id="KW-0663">Pyridoxal phosphate</keyword>
<name>A0A5C8FC81_BRAPL</name>
<accession>A0A5C8FC81</accession>
<dbReference type="PANTHER" id="PTHR43586">
    <property type="entry name" value="CYSTEINE DESULFURASE"/>
    <property type="match status" value="1"/>
</dbReference>
<dbReference type="SUPFAM" id="SSF53383">
    <property type="entry name" value="PLP-dependent transferases"/>
    <property type="match status" value="1"/>
</dbReference>
<evidence type="ECO:0000259" key="2">
    <source>
        <dbReference type="Pfam" id="PF00266"/>
    </source>
</evidence>
<keyword evidence="3" id="KW-0808">Transferase</keyword>
<dbReference type="Proteomes" id="UP000323176">
    <property type="component" value="Unassembled WGS sequence"/>
</dbReference>
<dbReference type="InterPro" id="IPR015424">
    <property type="entry name" value="PyrdxlP-dep_Trfase"/>
</dbReference>
<protein>
    <submittedName>
        <fullName evidence="3">Aminotransferase class V-fold PLP-dependent enzyme</fullName>
    </submittedName>
</protein>
<organism evidence="3 4">
    <name type="scientific">Brachyspira pilosicoli</name>
    <name type="common">Serpulina pilosicoli</name>
    <dbReference type="NCBI Taxonomy" id="52584"/>
    <lineage>
        <taxon>Bacteria</taxon>
        <taxon>Pseudomonadati</taxon>
        <taxon>Spirochaetota</taxon>
        <taxon>Spirochaetia</taxon>
        <taxon>Brachyspirales</taxon>
        <taxon>Brachyspiraceae</taxon>
        <taxon>Brachyspira</taxon>
    </lineage>
</organism>
<evidence type="ECO:0000313" key="3">
    <source>
        <dbReference type="EMBL" id="TXJ46832.1"/>
    </source>
</evidence>
<dbReference type="InterPro" id="IPR015422">
    <property type="entry name" value="PyrdxlP-dep_Trfase_small"/>
</dbReference>
<evidence type="ECO:0000256" key="1">
    <source>
        <dbReference type="ARBA" id="ARBA00022898"/>
    </source>
</evidence>
<dbReference type="OrthoDB" id="9804366at2"/>
<dbReference type="Gene3D" id="3.40.640.10">
    <property type="entry name" value="Type I PLP-dependent aspartate aminotransferase-like (Major domain)"/>
    <property type="match status" value="1"/>
</dbReference>
<keyword evidence="3" id="KW-0032">Aminotransferase</keyword>
<dbReference type="AlphaFoldDB" id="A0A5C8FC81"/>
<dbReference type="Pfam" id="PF00266">
    <property type="entry name" value="Aminotran_5"/>
    <property type="match status" value="1"/>
</dbReference>